<comment type="caution">
    <text evidence="3">The sequence shown here is derived from an EMBL/GenBank/DDBJ whole genome shotgun (WGS) entry which is preliminary data.</text>
</comment>
<accession>A0AA86ND38</accession>
<reference evidence="4 5" key="2">
    <citation type="submission" date="2024-07" db="EMBL/GenBank/DDBJ databases">
        <authorList>
            <person name="Akdeniz Z."/>
        </authorList>
    </citation>
    <scope>NUCLEOTIDE SEQUENCE [LARGE SCALE GENOMIC DNA]</scope>
</reference>
<feature type="region of interest" description="Disordered" evidence="2">
    <location>
        <begin position="1145"/>
        <end position="1164"/>
    </location>
</feature>
<keyword evidence="5" id="KW-1185">Reference proteome</keyword>
<evidence type="ECO:0000313" key="3">
    <source>
        <dbReference type="EMBL" id="CAI9917076.1"/>
    </source>
</evidence>
<evidence type="ECO:0000256" key="2">
    <source>
        <dbReference type="SAM" id="MobiDB-lite"/>
    </source>
</evidence>
<evidence type="ECO:0000313" key="4">
    <source>
        <dbReference type="EMBL" id="CAL6100569.1"/>
    </source>
</evidence>
<gene>
    <name evidence="3" type="ORF">HINF_LOCUS4721</name>
    <name evidence="4" type="ORF">HINF_LOCUS70617</name>
</gene>
<reference evidence="3" key="1">
    <citation type="submission" date="2023-06" db="EMBL/GenBank/DDBJ databases">
        <authorList>
            <person name="Kurt Z."/>
        </authorList>
    </citation>
    <scope>NUCLEOTIDE SEQUENCE</scope>
</reference>
<feature type="coiled-coil region" evidence="1">
    <location>
        <begin position="243"/>
        <end position="307"/>
    </location>
</feature>
<name>A0AA86ND38_9EUKA</name>
<dbReference type="EMBL" id="CAXDID020000532">
    <property type="protein sequence ID" value="CAL6100569.1"/>
    <property type="molecule type" value="Genomic_DNA"/>
</dbReference>
<dbReference type="Proteomes" id="UP001642409">
    <property type="component" value="Unassembled WGS sequence"/>
</dbReference>
<evidence type="ECO:0000313" key="5">
    <source>
        <dbReference type="Proteomes" id="UP001642409"/>
    </source>
</evidence>
<organism evidence="3">
    <name type="scientific">Hexamita inflata</name>
    <dbReference type="NCBI Taxonomy" id="28002"/>
    <lineage>
        <taxon>Eukaryota</taxon>
        <taxon>Metamonada</taxon>
        <taxon>Diplomonadida</taxon>
        <taxon>Hexamitidae</taxon>
        <taxon>Hexamitinae</taxon>
        <taxon>Hexamita</taxon>
    </lineage>
</organism>
<evidence type="ECO:0000256" key="1">
    <source>
        <dbReference type="SAM" id="Coils"/>
    </source>
</evidence>
<keyword evidence="1" id="KW-0175">Coiled coil</keyword>
<proteinExistence type="predicted"/>
<sequence length="1355" mass="156100">MSKFKLPESKVEPTVASVTPGSQIALNNASVKPVGENVEHDTKEPILNQSSSTVSIPKKTSKFSFGKTVSTVDDLKRAKESVIEQNEPKLESVLNQSSSTVSIPKKTSKFSFGKTVSTVDDLKRAKESVIEQNEPKLESVLNQSSQTVSIPKKASKISLGQTVSTVDDLKRAKESVIEQNEPKLESVLNQSSQTVSIPKKASKFSLGQTVSTVDDLKKAKEAKELEDRQKMEEKGVKLDAGQLVMQQQKERELAKQKQEAEKKAAEIEAKAEAEYKRLKEELLLKQQQMSEEEKQAIEAMKKKQKEEMFKILKRLGLGLSDMKQLNKHASLLFDYTKKFDTLSSVKQANNEGVYLLKDILKNMLPKLPEMVSTQNTRLESIEGDSIYMLKYYSDLSIKGDFQYHSDRPEMRGDITNFNRMIDQEINTILNKYTTIELADKLIELVLHKATNIDDEKLVFMMIQVYDNLFEKACFEVKFVKIYAQVLVKYFDQVADNKKFQALQIRFLNAFCKLTDVEIEENKPFKTIIEKWKSFNDNSKQMEIATQSQIFAKRFIIIQRVKYEIDNETPLNPLFDDEDGDDDYVKSRKVTNRQLHTKLCMQFLSHFLCEDTQGILISLTEYMSFIHYIVSRQAKVNYELGDLSKVDKQYAVEYQKDESVDWKFQYCKQWLNAPGYLYSNTQLGFNLGCVIESLQISKKTLDKYEERMSEKPQFMKDDFKQKYDFILNLLKELKTDCLSDFDRLRVDEILHGKQTKKTVRQEIKIEQLASSWRESDMTLLDVLKTLAKCKASTDGLNNDFKQNKKNWLSAFDQLVSLITENKLFDLLKKEFGKTIIEFESGKEIYETMVSSIVNLYSNTKNDELAQICASFAIQTKITFKCLLDALLKIDASIGLNFFTRIVQIIVQNSFKNSFEEYEEILDDDQQSEIKLLIKEFRFADVDKVNGYHALLAHDRFMFFGQNDAEPHYLNMLNHFDVNAIQSVQTFFVPSQRLDEFKEVATQIQKLFVDKATGESIKLLFFEQIKYPVLMQVFKALTFDDPVAKTSYLVFEKEIKNQQTNKRTKEQFREYLDRCGKFVTAYAMEIICQQTIQDSPNGQAFMDLLGELIKKEKIDAEIAHNLFKEKVTGKSSYGTMPLVIDAFQKSLQSSHKSEKTQENPQDSEQVKDKIQNIGNTNLKQDYQPENIKMQQDLIGSSTTVNIQKSLPNILGVDLEKYQLQNTFEPPGLNLNGAMIEKEAINADIQAQQEDARQRLAIGFGFSDLQINTQDRQQYQIPFADPLQNTFEPPGLNENEIFTEVKNAEWNLQNLEKKLGCKRIYFLEEEPEINTLPNGKQTLKLVVVNCYAEQIKRILKIE</sequence>
<protein>
    <submittedName>
        <fullName evidence="3">Uncharacterized protein</fullName>
    </submittedName>
</protein>
<dbReference type="EMBL" id="CATOUU010000119">
    <property type="protein sequence ID" value="CAI9917076.1"/>
    <property type="molecule type" value="Genomic_DNA"/>
</dbReference>